<gene>
    <name evidence="1" type="ORF">Ga0074115_10198</name>
    <name evidence="2" type="ORF">Ga0076813_11666</name>
</gene>
<dbReference type="PANTHER" id="PTHR43657">
    <property type="entry name" value="TRYPTOPHAN RNA-BINDING ATTENUATOR PROTEIN-LIKE PROTEIN"/>
    <property type="match status" value="1"/>
</dbReference>
<dbReference type="RefSeq" id="WP_057956735.1">
    <property type="nucleotide sequence ID" value="NZ_KQ556953.1"/>
</dbReference>
<evidence type="ECO:0000313" key="4">
    <source>
        <dbReference type="Proteomes" id="UP000051634"/>
    </source>
</evidence>
<dbReference type="AlphaFoldDB" id="A0A0T5YSX8"/>
<dbReference type="PANTHER" id="PTHR43657:SF1">
    <property type="entry name" value="ALTERED INHERITANCE OF MITOCHONDRIA PROTEIN 24, MITOCHONDRIAL"/>
    <property type="match status" value="1"/>
</dbReference>
<keyword evidence="4" id="KW-1185">Reference proteome</keyword>
<dbReference type="EMBL" id="LDXT01000095">
    <property type="protein sequence ID" value="KRT53763.1"/>
    <property type="molecule type" value="Genomic_DNA"/>
</dbReference>
<evidence type="ECO:0000313" key="2">
    <source>
        <dbReference type="EMBL" id="KRT57505.1"/>
    </source>
</evidence>
<proteinExistence type="predicted"/>
<dbReference type="InterPro" id="IPR036983">
    <property type="entry name" value="AIM24_sf"/>
</dbReference>
<sequence length="250" mass="26291">MRAHDIDYQILGHDLQLVEVELDPGETVIAEAGAMTYLEREISFETKMGDGSNPDQGIFGKLFSAGKRMITGESLFTTHFTHSGSAGKRRVAFSAPFPGSVIPLNLAALGGKVICQKDAFLCAALGTKLGIAFTKKLGSGLFGGEGFILQSLEGDGTAFIQAGGTVVEKQLNGETLRVDTGCLVGFTEGIDYSIEMSGGLKSMLFGGEGIFLATLSGSGTVWIQSLPFSRMADRILEHAPQGGGSEQGED</sequence>
<dbReference type="PATRIC" id="fig|54398.3.peg.99"/>
<dbReference type="NCBIfam" id="TIGR00266">
    <property type="entry name" value="TIGR00266 family protein"/>
    <property type="match status" value="1"/>
</dbReference>
<dbReference type="Gene3D" id="3.60.160.10">
    <property type="entry name" value="Mitochondrial biogenesis AIM24"/>
    <property type="match status" value="1"/>
</dbReference>
<name>A0A0T5YSX8_9GAMM</name>
<comment type="caution">
    <text evidence="1">The sequence shown here is derived from an EMBL/GenBank/DDBJ whole genome shotgun (WGS) entry which is preliminary data.</text>
</comment>
<dbReference type="InterPro" id="IPR002838">
    <property type="entry name" value="AIM24"/>
</dbReference>
<dbReference type="InterPro" id="IPR016031">
    <property type="entry name" value="Trp_RNA-bd_attenuator-like_dom"/>
</dbReference>
<dbReference type="Proteomes" id="UP000051276">
    <property type="component" value="Unassembled WGS sequence"/>
</dbReference>
<protein>
    <submittedName>
        <fullName evidence="1">TIGR00266 family protein</fullName>
    </submittedName>
</protein>
<dbReference type="SUPFAM" id="SSF51219">
    <property type="entry name" value="TRAP-like"/>
    <property type="match status" value="1"/>
</dbReference>
<reference evidence="3 4" key="1">
    <citation type="submission" date="2015-11" db="EMBL/GenBank/DDBJ databases">
        <title>The genome of Candidatus Endoriftia persephone in Ridgeia piscesae and population structure of the North Eastern Pacific vestimentiferan symbionts.</title>
        <authorList>
            <person name="Perez M."/>
            <person name="Juniper K.S."/>
        </authorList>
    </citation>
    <scope>NUCLEOTIDE SEQUENCE [LARGE SCALE GENOMIC DNA]</scope>
    <source>
        <strain evidence="2">Ind10</strain>
        <strain evidence="1">Ind11</strain>
    </source>
</reference>
<accession>A0A0T5YSX8</accession>
<dbReference type="EMBL" id="LMXI01000528">
    <property type="protein sequence ID" value="KRT57505.1"/>
    <property type="molecule type" value="Genomic_DNA"/>
</dbReference>
<dbReference type="STRING" id="54398.Ga0074115_10198"/>
<evidence type="ECO:0000313" key="3">
    <source>
        <dbReference type="Proteomes" id="UP000051276"/>
    </source>
</evidence>
<evidence type="ECO:0000313" key="1">
    <source>
        <dbReference type="EMBL" id="KRT53763.1"/>
    </source>
</evidence>
<organism evidence="1 4">
    <name type="scientific">endosymbiont of Ridgeia piscesae</name>
    <dbReference type="NCBI Taxonomy" id="54398"/>
    <lineage>
        <taxon>Bacteria</taxon>
        <taxon>Pseudomonadati</taxon>
        <taxon>Pseudomonadota</taxon>
        <taxon>Gammaproteobacteria</taxon>
        <taxon>sulfur-oxidizing symbionts</taxon>
    </lineage>
</organism>
<dbReference type="Proteomes" id="UP000051634">
    <property type="component" value="Unassembled WGS sequence"/>
</dbReference>
<dbReference type="Pfam" id="PF01987">
    <property type="entry name" value="AIM24"/>
    <property type="match status" value="1"/>
</dbReference>